<feature type="transmembrane region" description="Helical" evidence="8">
    <location>
        <begin position="562"/>
        <end position="582"/>
    </location>
</feature>
<dbReference type="PANTHER" id="PTHR22601">
    <property type="entry name" value="ISP4 LIKE PROTEIN"/>
    <property type="match status" value="1"/>
</dbReference>
<dbReference type="NCBIfam" id="TIGR00727">
    <property type="entry name" value="ISP4_OPT"/>
    <property type="match status" value="1"/>
</dbReference>
<dbReference type="GO" id="GO:0015031">
    <property type="term" value="P:protein transport"/>
    <property type="evidence" value="ECO:0007669"/>
    <property type="project" value="UniProtKB-KW"/>
</dbReference>
<feature type="transmembrane region" description="Helical" evidence="8">
    <location>
        <begin position="588"/>
        <end position="612"/>
    </location>
</feature>
<sequence>MTLDSSFYRASRSLLELYNSTAASRRQAVLNDNSTLQPATIASRADALYISVFYKMLIASMLDRAIILQIQQPSADIKLLENAQIELENHLDIWINDIEQNLFYTPIRIRNLVQAQLGTMLTILPKTDANIPLLGVTNDKQQSLYEEVAVNVSNHDDPTVLCLTFRSVFVGILLTFVKAFTDQFFNLRTLPLALDIGIIMLLSSMMGKFLHKILPEKIFNMTVNSKPFSVKEHTLAVIMTMSVDCDTPPTLAIVVQRVYYNYYLHHFNTIIFLITFHLFALSIAGILKRYLVWPSAMIWPTTLMTCCVIRTLHHEDETQLNHSRWTMSRFKFFWLMFLFQFLWYWFPGYIFPLLASFSFVCMIAPDNIIFSQITGANGLGVGALQFDWNAWVSFLDSPILVPFWAHVNTFVGFVLAVWIIIPILYYTNAWESQKMPIVSNSVFDINGYYYNTSKVLDNNSQLNETAYNIYGSDMRLPLGFVVVFGFTLAGFSAAIVHTILYHGKSCVEQFRISLEDQKNDVHAQLMSHYPEVPEFWYYILFVVSLILGTINGYHNELLSGHVLLITMILNIMFVVPFGFIMATTGFQIGSYILPFVIGSFLLLGNPLSFIIYEAYSVGCQNKIVVFLILLKTAHYMKIPPRISFPFLILCPIIGSIVSYITMIYLLNNIPNICTRENSQWRCLATETSYSLTIIWAVVGFVRLLGPKSMYSSLLYGLIIGPILPIISWFLCRKFPHVKWLTLINFPVILLAVYAIPTTSTAEYPSWFLIGFIFNYVLYRHAHGWWEKYAYVFSAAMSCGVAVCGILITFALQNNDISFPQWWGTTDVCPLAGANYSGVIPTYHEL</sequence>
<evidence type="ECO:0000256" key="5">
    <source>
        <dbReference type="ARBA" id="ARBA00022927"/>
    </source>
</evidence>
<feature type="transmembrane region" description="Helical" evidence="8">
    <location>
        <begin position="761"/>
        <end position="778"/>
    </location>
</feature>
<keyword evidence="5" id="KW-0653">Protein transport</keyword>
<reference evidence="9" key="1">
    <citation type="submission" date="2021-02" db="EMBL/GenBank/DDBJ databases">
        <authorList>
            <person name="Nowell W R."/>
        </authorList>
    </citation>
    <scope>NUCLEOTIDE SEQUENCE</scope>
</reference>
<dbReference type="GO" id="GO:0035673">
    <property type="term" value="F:oligopeptide transmembrane transporter activity"/>
    <property type="evidence" value="ECO:0007669"/>
    <property type="project" value="InterPro"/>
</dbReference>
<comment type="caution">
    <text evidence="9">The sequence shown here is derived from an EMBL/GenBank/DDBJ whole genome shotgun (WGS) entry which is preliminary data.</text>
</comment>
<keyword evidence="7 8" id="KW-0472">Membrane</keyword>
<dbReference type="Proteomes" id="UP000663891">
    <property type="component" value="Unassembled WGS sequence"/>
</dbReference>
<organism evidence="9 10">
    <name type="scientific">Adineta steineri</name>
    <dbReference type="NCBI Taxonomy" id="433720"/>
    <lineage>
        <taxon>Eukaryota</taxon>
        <taxon>Metazoa</taxon>
        <taxon>Spiralia</taxon>
        <taxon>Gnathifera</taxon>
        <taxon>Rotifera</taxon>
        <taxon>Eurotatoria</taxon>
        <taxon>Bdelloidea</taxon>
        <taxon>Adinetida</taxon>
        <taxon>Adinetidae</taxon>
        <taxon>Adineta</taxon>
    </lineage>
</organism>
<dbReference type="Pfam" id="PF03169">
    <property type="entry name" value="OPT"/>
    <property type="match status" value="1"/>
</dbReference>
<evidence type="ECO:0000256" key="1">
    <source>
        <dbReference type="ARBA" id="ARBA00004141"/>
    </source>
</evidence>
<evidence type="ECO:0000256" key="7">
    <source>
        <dbReference type="ARBA" id="ARBA00023136"/>
    </source>
</evidence>
<feature type="transmembrane region" description="Helical" evidence="8">
    <location>
        <begin position="267"/>
        <end position="287"/>
    </location>
</feature>
<evidence type="ECO:0000256" key="2">
    <source>
        <dbReference type="ARBA" id="ARBA00022448"/>
    </source>
</evidence>
<evidence type="ECO:0000256" key="3">
    <source>
        <dbReference type="ARBA" id="ARBA00022692"/>
    </source>
</evidence>
<dbReference type="AlphaFoldDB" id="A0A814B0T9"/>
<dbReference type="GO" id="GO:0016020">
    <property type="term" value="C:membrane"/>
    <property type="evidence" value="ECO:0007669"/>
    <property type="project" value="UniProtKB-SubCell"/>
</dbReference>
<dbReference type="EMBL" id="CAJNON010000074">
    <property type="protein sequence ID" value="CAF0920362.1"/>
    <property type="molecule type" value="Genomic_DNA"/>
</dbReference>
<evidence type="ECO:0000256" key="4">
    <source>
        <dbReference type="ARBA" id="ARBA00022856"/>
    </source>
</evidence>
<feature type="transmembrane region" description="Helical" evidence="8">
    <location>
        <begin position="293"/>
        <end position="312"/>
    </location>
</feature>
<evidence type="ECO:0000256" key="8">
    <source>
        <dbReference type="SAM" id="Phobius"/>
    </source>
</evidence>
<accession>A0A814B0T9</accession>
<feature type="transmembrane region" description="Helical" evidence="8">
    <location>
        <begin position="737"/>
        <end position="755"/>
    </location>
</feature>
<dbReference type="OrthoDB" id="9986677at2759"/>
<feature type="transmembrane region" description="Helical" evidence="8">
    <location>
        <begin position="710"/>
        <end position="730"/>
    </location>
</feature>
<keyword evidence="6 8" id="KW-1133">Transmembrane helix</keyword>
<evidence type="ECO:0000313" key="9">
    <source>
        <dbReference type="EMBL" id="CAF0920362.1"/>
    </source>
</evidence>
<proteinExistence type="predicted"/>
<dbReference type="InterPro" id="IPR004648">
    <property type="entry name" value="Oligpept_transpt"/>
</dbReference>
<feature type="transmembrane region" description="Helical" evidence="8">
    <location>
        <begin position="642"/>
        <end position="666"/>
    </location>
</feature>
<feature type="transmembrane region" description="Helical" evidence="8">
    <location>
        <begin position="332"/>
        <end position="350"/>
    </location>
</feature>
<protein>
    <submittedName>
        <fullName evidence="9">Uncharacterized protein</fullName>
    </submittedName>
</protein>
<keyword evidence="4" id="KW-0571">Peptide transport</keyword>
<feature type="transmembrane region" description="Helical" evidence="8">
    <location>
        <begin position="478"/>
        <end position="500"/>
    </location>
</feature>
<dbReference type="NCBIfam" id="TIGR00728">
    <property type="entry name" value="OPT_sfam"/>
    <property type="match status" value="1"/>
</dbReference>
<name>A0A814B0T9_9BILA</name>
<gene>
    <name evidence="9" type="ORF">VCS650_LOCUS10338</name>
</gene>
<evidence type="ECO:0000313" key="10">
    <source>
        <dbReference type="Proteomes" id="UP000663891"/>
    </source>
</evidence>
<feature type="transmembrane region" description="Helical" evidence="8">
    <location>
        <begin position="535"/>
        <end position="553"/>
    </location>
</feature>
<evidence type="ECO:0000256" key="6">
    <source>
        <dbReference type="ARBA" id="ARBA00022989"/>
    </source>
</evidence>
<feature type="transmembrane region" description="Helical" evidence="8">
    <location>
        <begin position="192"/>
        <end position="211"/>
    </location>
</feature>
<keyword evidence="3 8" id="KW-0812">Transmembrane</keyword>
<dbReference type="InterPro" id="IPR004813">
    <property type="entry name" value="OPT"/>
</dbReference>
<feature type="transmembrane region" description="Helical" evidence="8">
    <location>
        <begin position="403"/>
        <end position="426"/>
    </location>
</feature>
<keyword evidence="2" id="KW-0813">Transport</keyword>
<comment type="subcellular location">
    <subcellularLocation>
        <location evidence="1">Membrane</location>
        <topology evidence="1">Multi-pass membrane protein</topology>
    </subcellularLocation>
</comment>
<feature type="transmembrane region" description="Helical" evidence="8">
    <location>
        <begin position="790"/>
        <end position="811"/>
    </location>
</feature>